<dbReference type="Proteomes" id="UP000644020">
    <property type="component" value="Unassembled WGS sequence"/>
</dbReference>
<gene>
    <name evidence="2" type="ORF">GCM10010305_41060</name>
</gene>
<feature type="compositionally biased region" description="Gly residues" evidence="1">
    <location>
        <begin position="39"/>
        <end position="55"/>
    </location>
</feature>
<reference evidence="2" key="1">
    <citation type="journal article" date="2014" name="Int. J. Syst. Evol. Microbiol.">
        <title>Complete genome sequence of Corynebacterium casei LMG S-19264T (=DSM 44701T), isolated from a smear-ripened cheese.</title>
        <authorList>
            <consortium name="US DOE Joint Genome Institute (JGI-PGF)"/>
            <person name="Walter F."/>
            <person name="Albersmeier A."/>
            <person name="Kalinowski J."/>
            <person name="Ruckert C."/>
        </authorList>
    </citation>
    <scope>NUCLEOTIDE SEQUENCE</scope>
    <source>
        <strain evidence="2">JCM 4518</strain>
    </source>
</reference>
<reference evidence="2" key="2">
    <citation type="submission" date="2020-09" db="EMBL/GenBank/DDBJ databases">
        <authorList>
            <person name="Sun Q."/>
            <person name="Ohkuma M."/>
        </authorList>
    </citation>
    <scope>NUCLEOTIDE SEQUENCE</scope>
    <source>
        <strain evidence="2">JCM 4518</strain>
    </source>
</reference>
<name>A0A918WCD5_9ACTN</name>
<evidence type="ECO:0000313" key="2">
    <source>
        <dbReference type="EMBL" id="GHA93104.1"/>
    </source>
</evidence>
<dbReference type="AlphaFoldDB" id="A0A918WCD5"/>
<feature type="region of interest" description="Disordered" evidence="1">
    <location>
        <begin position="38"/>
        <end position="74"/>
    </location>
</feature>
<evidence type="ECO:0000313" key="3">
    <source>
        <dbReference type="Proteomes" id="UP000644020"/>
    </source>
</evidence>
<comment type="caution">
    <text evidence="2">The sequence shown here is derived from an EMBL/GenBank/DDBJ whole genome shotgun (WGS) entry which is preliminary data.</text>
</comment>
<protein>
    <submittedName>
        <fullName evidence="2">Uncharacterized protein</fullName>
    </submittedName>
</protein>
<organism evidence="2 3">
    <name type="scientific">Streptomyces termitum</name>
    <dbReference type="NCBI Taxonomy" id="67368"/>
    <lineage>
        <taxon>Bacteria</taxon>
        <taxon>Bacillati</taxon>
        <taxon>Actinomycetota</taxon>
        <taxon>Actinomycetes</taxon>
        <taxon>Kitasatosporales</taxon>
        <taxon>Streptomycetaceae</taxon>
        <taxon>Streptomyces</taxon>
    </lineage>
</organism>
<proteinExistence type="predicted"/>
<accession>A0A918WCD5</accession>
<feature type="compositionally biased region" description="Low complexity" evidence="1">
    <location>
        <begin position="89"/>
        <end position="103"/>
    </location>
</feature>
<feature type="region of interest" description="Disordered" evidence="1">
    <location>
        <begin position="84"/>
        <end position="103"/>
    </location>
</feature>
<evidence type="ECO:0000256" key="1">
    <source>
        <dbReference type="SAM" id="MobiDB-lite"/>
    </source>
</evidence>
<dbReference type="EMBL" id="BMUL01000010">
    <property type="protein sequence ID" value="GHA93104.1"/>
    <property type="molecule type" value="Genomic_DNA"/>
</dbReference>
<keyword evidence="3" id="KW-1185">Reference proteome</keyword>
<sequence length="103" mass="9664">MPAGRVGRSGAEVLAGGGAELGDDPRVALGVGLQEVAAGRGGAESGVDDAGGGLAVEGDADRVGDGAVDGAGDQRVDEFERAAGDGLLGEDAGLPEAGGAVGH</sequence>